<evidence type="ECO:0000256" key="4">
    <source>
        <dbReference type="ARBA" id="ARBA00023136"/>
    </source>
</evidence>
<keyword evidence="7" id="KW-1185">Reference proteome</keyword>
<feature type="transmembrane region" description="Helical" evidence="5">
    <location>
        <begin position="278"/>
        <end position="299"/>
    </location>
</feature>
<evidence type="ECO:0000313" key="6">
    <source>
        <dbReference type="EMBL" id="TQV87326.1"/>
    </source>
</evidence>
<reference evidence="6 7" key="1">
    <citation type="submission" date="2019-07" db="EMBL/GenBank/DDBJ databases">
        <title>Draft genome for Aliikangiella sp. M105.</title>
        <authorList>
            <person name="Wang G."/>
        </authorList>
    </citation>
    <scope>NUCLEOTIDE SEQUENCE [LARGE SCALE GENOMIC DNA]</scope>
    <source>
        <strain evidence="6 7">M105</strain>
    </source>
</reference>
<dbReference type="InterPro" id="IPR036259">
    <property type="entry name" value="MFS_trans_sf"/>
</dbReference>
<name>A0A545UCY0_9GAMM</name>
<feature type="transmembrane region" description="Helical" evidence="5">
    <location>
        <begin position="106"/>
        <end position="124"/>
    </location>
</feature>
<comment type="subcellular location">
    <subcellularLocation>
        <location evidence="1">Membrane</location>
        <topology evidence="1">Multi-pass membrane protein</topology>
    </subcellularLocation>
</comment>
<keyword evidence="4 5" id="KW-0472">Membrane</keyword>
<feature type="transmembrane region" description="Helical" evidence="5">
    <location>
        <begin position="171"/>
        <end position="189"/>
    </location>
</feature>
<dbReference type="SUPFAM" id="SSF103473">
    <property type="entry name" value="MFS general substrate transporter"/>
    <property type="match status" value="1"/>
</dbReference>
<gene>
    <name evidence="6" type="ORF">FLL46_12820</name>
</gene>
<feature type="transmembrane region" description="Helical" evidence="5">
    <location>
        <begin position="14"/>
        <end position="34"/>
    </location>
</feature>
<feature type="transmembrane region" description="Helical" evidence="5">
    <location>
        <begin position="364"/>
        <end position="382"/>
    </location>
</feature>
<feature type="transmembrane region" description="Helical" evidence="5">
    <location>
        <begin position="145"/>
        <end position="165"/>
    </location>
</feature>
<feature type="transmembrane region" description="Helical" evidence="5">
    <location>
        <begin position="332"/>
        <end position="352"/>
    </location>
</feature>
<keyword evidence="2 5" id="KW-0812">Transmembrane</keyword>
<dbReference type="Proteomes" id="UP000315439">
    <property type="component" value="Unassembled WGS sequence"/>
</dbReference>
<keyword evidence="3 5" id="KW-1133">Transmembrane helix</keyword>
<dbReference type="Gene3D" id="1.20.1250.20">
    <property type="entry name" value="MFS general substrate transporter like domains"/>
    <property type="match status" value="1"/>
</dbReference>
<sequence>MVNFIAKGMRNQQLPLRLVGPVALLFLLLGLNVGTWVSRLADFKIILAITDSQLGLMLLGCSVGAVCAYPVTLRMLTQVGARRTAVIAICCAAVLLPLLAVSTNYILSVIIMFFEGVICAVINASMNMLGSQLEKKTKRRVISRLHAIFSLGVGASALLSMFFLWAELPLFIHFSSVSLFSIFCILKITHRLIDVSAQTEKNTEEKKSNVSGVFVLLGVTVFFSTIIEGGMFDWSGLYLNDVIGVAHTLIPVGMLTFSFAMFVGRLLADGLREKTNDLLLITIAGLLVFFSLSIGVFIGGLWASIVSFAAVGLTIAIVTPSIYALSANQGPACLSLVTMLGSSGGLLGPPLIGFGSEYFGLKVSFYFVAGCGLAITILSMLLTKVSRKHWQQPVVVNS</sequence>
<dbReference type="RefSeq" id="WP_142893954.1">
    <property type="nucleotide sequence ID" value="NZ_ML660164.1"/>
</dbReference>
<dbReference type="OrthoDB" id="9810941at2"/>
<dbReference type="PANTHER" id="PTHR23514:SF13">
    <property type="entry name" value="INNER MEMBRANE PROTEIN YBJJ"/>
    <property type="match status" value="1"/>
</dbReference>
<feature type="transmembrane region" description="Helical" evidence="5">
    <location>
        <begin position="305"/>
        <end position="325"/>
    </location>
</feature>
<dbReference type="PANTHER" id="PTHR23514">
    <property type="entry name" value="BYPASS OF STOP CODON PROTEIN 6"/>
    <property type="match status" value="1"/>
</dbReference>
<evidence type="ECO:0000256" key="1">
    <source>
        <dbReference type="ARBA" id="ARBA00004141"/>
    </source>
</evidence>
<organism evidence="6 7">
    <name type="scientific">Aliikangiella coralliicola</name>
    <dbReference type="NCBI Taxonomy" id="2592383"/>
    <lineage>
        <taxon>Bacteria</taxon>
        <taxon>Pseudomonadati</taxon>
        <taxon>Pseudomonadota</taxon>
        <taxon>Gammaproteobacteria</taxon>
        <taxon>Oceanospirillales</taxon>
        <taxon>Pleioneaceae</taxon>
        <taxon>Aliikangiella</taxon>
    </lineage>
</organism>
<comment type="caution">
    <text evidence="6">The sequence shown here is derived from an EMBL/GenBank/DDBJ whole genome shotgun (WGS) entry which is preliminary data.</text>
</comment>
<dbReference type="InterPro" id="IPR051788">
    <property type="entry name" value="MFS_Transporter"/>
</dbReference>
<feature type="transmembrane region" description="Helical" evidence="5">
    <location>
        <begin position="84"/>
        <end position="100"/>
    </location>
</feature>
<evidence type="ECO:0000313" key="7">
    <source>
        <dbReference type="Proteomes" id="UP000315439"/>
    </source>
</evidence>
<dbReference type="GO" id="GO:0016020">
    <property type="term" value="C:membrane"/>
    <property type="evidence" value="ECO:0007669"/>
    <property type="project" value="UniProtKB-SubCell"/>
</dbReference>
<dbReference type="AlphaFoldDB" id="A0A545UCY0"/>
<feature type="transmembrane region" description="Helical" evidence="5">
    <location>
        <begin position="210"/>
        <end position="232"/>
    </location>
</feature>
<evidence type="ECO:0000256" key="5">
    <source>
        <dbReference type="SAM" id="Phobius"/>
    </source>
</evidence>
<dbReference type="Pfam" id="PF07690">
    <property type="entry name" value="MFS_1"/>
    <property type="match status" value="1"/>
</dbReference>
<dbReference type="InterPro" id="IPR011701">
    <property type="entry name" value="MFS"/>
</dbReference>
<dbReference type="CDD" id="cd17393">
    <property type="entry name" value="MFS_MosC_like"/>
    <property type="match status" value="1"/>
</dbReference>
<evidence type="ECO:0000256" key="2">
    <source>
        <dbReference type="ARBA" id="ARBA00022692"/>
    </source>
</evidence>
<feature type="transmembrane region" description="Helical" evidence="5">
    <location>
        <begin position="244"/>
        <end position="266"/>
    </location>
</feature>
<protein>
    <submittedName>
        <fullName evidence="6">MFS transporter</fullName>
    </submittedName>
</protein>
<feature type="transmembrane region" description="Helical" evidence="5">
    <location>
        <begin position="54"/>
        <end position="72"/>
    </location>
</feature>
<accession>A0A545UCY0</accession>
<dbReference type="GO" id="GO:0022857">
    <property type="term" value="F:transmembrane transporter activity"/>
    <property type="evidence" value="ECO:0007669"/>
    <property type="project" value="InterPro"/>
</dbReference>
<dbReference type="EMBL" id="VIKS01000008">
    <property type="protein sequence ID" value="TQV87326.1"/>
    <property type="molecule type" value="Genomic_DNA"/>
</dbReference>
<evidence type="ECO:0000256" key="3">
    <source>
        <dbReference type="ARBA" id="ARBA00022989"/>
    </source>
</evidence>
<proteinExistence type="predicted"/>